<comment type="caution">
    <text evidence="1">The sequence shown here is derived from an EMBL/GenBank/DDBJ whole genome shotgun (WGS) entry which is preliminary data.</text>
</comment>
<dbReference type="AlphaFoldDB" id="A0A371IGW4"/>
<name>A0A371IGW4_MUCPR</name>
<evidence type="ECO:0000313" key="1">
    <source>
        <dbReference type="EMBL" id="RDY14297.1"/>
    </source>
</evidence>
<dbReference type="EMBL" id="QJKJ01000097">
    <property type="protein sequence ID" value="RDY14297.1"/>
    <property type="molecule type" value="Genomic_DNA"/>
</dbReference>
<keyword evidence="2" id="KW-1185">Reference proteome</keyword>
<sequence length="72" mass="8609">MQNNIILSFDCSLVGFYKKHVEVKGYFNHNLIRQLQDYKGRSLNILKVIVSTHYLTMKFPIDHQRIRVMKVK</sequence>
<accession>A0A371IGW4</accession>
<organism evidence="1 2">
    <name type="scientific">Mucuna pruriens</name>
    <name type="common">Velvet bean</name>
    <name type="synonym">Dolichos pruriens</name>
    <dbReference type="NCBI Taxonomy" id="157652"/>
    <lineage>
        <taxon>Eukaryota</taxon>
        <taxon>Viridiplantae</taxon>
        <taxon>Streptophyta</taxon>
        <taxon>Embryophyta</taxon>
        <taxon>Tracheophyta</taxon>
        <taxon>Spermatophyta</taxon>
        <taxon>Magnoliopsida</taxon>
        <taxon>eudicotyledons</taxon>
        <taxon>Gunneridae</taxon>
        <taxon>Pentapetalae</taxon>
        <taxon>rosids</taxon>
        <taxon>fabids</taxon>
        <taxon>Fabales</taxon>
        <taxon>Fabaceae</taxon>
        <taxon>Papilionoideae</taxon>
        <taxon>50 kb inversion clade</taxon>
        <taxon>NPAAA clade</taxon>
        <taxon>indigoferoid/millettioid clade</taxon>
        <taxon>Phaseoleae</taxon>
        <taxon>Mucuna</taxon>
    </lineage>
</organism>
<protein>
    <submittedName>
        <fullName evidence="1">Uncharacterized protein</fullName>
    </submittedName>
</protein>
<dbReference type="Proteomes" id="UP000257109">
    <property type="component" value="Unassembled WGS sequence"/>
</dbReference>
<reference evidence="1" key="1">
    <citation type="submission" date="2018-05" db="EMBL/GenBank/DDBJ databases">
        <title>Draft genome of Mucuna pruriens seed.</title>
        <authorList>
            <person name="Nnadi N.E."/>
            <person name="Vos R."/>
            <person name="Hasami M.H."/>
            <person name="Devisetty U.K."/>
            <person name="Aguiy J.C."/>
        </authorList>
    </citation>
    <scope>NUCLEOTIDE SEQUENCE [LARGE SCALE GENOMIC DNA]</scope>
    <source>
        <strain evidence="1">JCA_2017</strain>
    </source>
</reference>
<evidence type="ECO:0000313" key="2">
    <source>
        <dbReference type="Proteomes" id="UP000257109"/>
    </source>
</evidence>
<gene>
    <name evidence="1" type="ORF">CR513_00656</name>
</gene>
<feature type="non-terminal residue" evidence="1">
    <location>
        <position position="1"/>
    </location>
</feature>
<proteinExistence type="predicted"/>